<evidence type="ECO:0000313" key="2">
    <source>
        <dbReference type="EMBL" id="CAJ1932497.1"/>
    </source>
</evidence>
<comment type="caution">
    <text evidence="2">The sequence shown here is derived from an EMBL/GenBank/DDBJ whole genome shotgun (WGS) entry which is preliminary data.</text>
</comment>
<evidence type="ECO:0000256" key="1">
    <source>
        <dbReference type="SAM" id="MobiDB-lite"/>
    </source>
</evidence>
<name>A0AAD2CEU2_9STRA</name>
<accession>A0AAD2CEU2</accession>
<feature type="region of interest" description="Disordered" evidence="1">
    <location>
        <begin position="152"/>
        <end position="202"/>
    </location>
</feature>
<keyword evidence="3" id="KW-1185">Reference proteome</keyword>
<feature type="compositionally biased region" description="Basic and acidic residues" evidence="1">
    <location>
        <begin position="178"/>
        <end position="189"/>
    </location>
</feature>
<dbReference type="Proteomes" id="UP001295423">
    <property type="component" value="Unassembled WGS sequence"/>
</dbReference>
<gene>
    <name evidence="2" type="ORF">CYCCA115_LOCUS2866</name>
</gene>
<evidence type="ECO:0000313" key="3">
    <source>
        <dbReference type="Proteomes" id="UP001295423"/>
    </source>
</evidence>
<feature type="compositionally biased region" description="Polar residues" evidence="1">
    <location>
        <begin position="190"/>
        <end position="201"/>
    </location>
</feature>
<sequence length="226" mass="25762">MNTNNSRRVQFFPQHERVLEIDTLEHYTEQEILNSWYTKEEFKTIAMRSHKHALRWESGESSMPDSFHRGLEIFTEEGEHLVTASIERCIDAVMDEQAAQWESDVDDFDRLAAISAEVSKFSVNYALEQAVADEQEAHRMYKAMEQKINLQQKLKSRDSSKKNVLDSSDHTSICSDLSHPEAESIRSTRDSLSQAKGNNKATKAISRRLTNALTMPKIVGLASRAA</sequence>
<proteinExistence type="predicted"/>
<organism evidence="2 3">
    <name type="scientific">Cylindrotheca closterium</name>
    <dbReference type="NCBI Taxonomy" id="2856"/>
    <lineage>
        <taxon>Eukaryota</taxon>
        <taxon>Sar</taxon>
        <taxon>Stramenopiles</taxon>
        <taxon>Ochrophyta</taxon>
        <taxon>Bacillariophyta</taxon>
        <taxon>Bacillariophyceae</taxon>
        <taxon>Bacillariophycidae</taxon>
        <taxon>Bacillariales</taxon>
        <taxon>Bacillariaceae</taxon>
        <taxon>Cylindrotheca</taxon>
    </lineage>
</organism>
<dbReference type="AlphaFoldDB" id="A0AAD2CEU2"/>
<dbReference type="EMBL" id="CAKOGP040000224">
    <property type="protein sequence ID" value="CAJ1932497.1"/>
    <property type="molecule type" value="Genomic_DNA"/>
</dbReference>
<feature type="compositionally biased region" description="Basic and acidic residues" evidence="1">
    <location>
        <begin position="155"/>
        <end position="169"/>
    </location>
</feature>
<reference evidence="2" key="1">
    <citation type="submission" date="2023-08" db="EMBL/GenBank/DDBJ databases">
        <authorList>
            <person name="Audoor S."/>
            <person name="Bilcke G."/>
        </authorList>
    </citation>
    <scope>NUCLEOTIDE SEQUENCE</scope>
</reference>
<protein>
    <submittedName>
        <fullName evidence="2">Uncharacterized protein</fullName>
    </submittedName>
</protein>